<dbReference type="AlphaFoldDB" id="A0A1T5AM13"/>
<name>A0A1T5AM13_9FLAO</name>
<organism evidence="1 2">
    <name type="scientific">Maribacter arcticus</name>
    <dbReference type="NCBI Taxonomy" id="561365"/>
    <lineage>
        <taxon>Bacteria</taxon>
        <taxon>Pseudomonadati</taxon>
        <taxon>Bacteroidota</taxon>
        <taxon>Flavobacteriia</taxon>
        <taxon>Flavobacteriales</taxon>
        <taxon>Flavobacteriaceae</taxon>
        <taxon>Maribacter</taxon>
    </lineage>
</organism>
<gene>
    <name evidence="1" type="ORF">SAMN05660866_01072</name>
</gene>
<sequence length="202" mass="23921">MKSNFTSDLRKEKQLSRLLDVYYEKSLVYYDTCRVHDMKSQMAGIDIMFTHKKTKVIFNIDEKAQLDYINEDLPTFAFELGYYKEDKYKEGWLFNPYKKTDFYSLATAIYEDEPNIFTSCKVTLVNRKMLLSFLNKKAISKKVLTDYCDSNIEHHGKLKIKELNTKYEGYLYFSKTNKSEKPINLILKLEFLIDLGIAKRLV</sequence>
<accession>A0A1T5AM13</accession>
<proteinExistence type="predicted"/>
<dbReference type="OrthoDB" id="1245542at2"/>
<reference evidence="2" key="1">
    <citation type="submission" date="2017-02" db="EMBL/GenBank/DDBJ databases">
        <authorList>
            <person name="Varghese N."/>
            <person name="Submissions S."/>
        </authorList>
    </citation>
    <scope>NUCLEOTIDE SEQUENCE [LARGE SCALE GENOMIC DNA]</scope>
    <source>
        <strain evidence="2">DSM 23546</strain>
    </source>
</reference>
<dbReference type="Proteomes" id="UP000190339">
    <property type="component" value="Unassembled WGS sequence"/>
</dbReference>
<evidence type="ECO:0000313" key="2">
    <source>
        <dbReference type="Proteomes" id="UP000190339"/>
    </source>
</evidence>
<dbReference type="STRING" id="561365.SAMN05660866_01072"/>
<dbReference type="RefSeq" id="WP_079511559.1">
    <property type="nucleotide sequence ID" value="NZ_FUYL01000002.1"/>
</dbReference>
<keyword evidence="2" id="KW-1185">Reference proteome</keyword>
<evidence type="ECO:0000313" key="1">
    <source>
        <dbReference type="EMBL" id="SKB35633.1"/>
    </source>
</evidence>
<dbReference type="EMBL" id="FUYL01000002">
    <property type="protein sequence ID" value="SKB35633.1"/>
    <property type="molecule type" value="Genomic_DNA"/>
</dbReference>
<protein>
    <submittedName>
        <fullName evidence="1">Uncharacterized protein</fullName>
    </submittedName>
</protein>